<protein>
    <submittedName>
        <fullName evidence="1">Uncharacterized protein</fullName>
    </submittedName>
</protein>
<dbReference type="AlphaFoldDB" id="A0ABD2WT80"/>
<reference evidence="1 2" key="1">
    <citation type="journal article" date="2024" name="bioRxiv">
        <title>A reference genome for Trichogramma kaykai: A tiny desert-dwelling parasitoid wasp with competing sex-ratio distorters.</title>
        <authorList>
            <person name="Culotta J."/>
            <person name="Lindsey A.R."/>
        </authorList>
    </citation>
    <scope>NUCLEOTIDE SEQUENCE [LARGE SCALE GENOMIC DNA]</scope>
    <source>
        <strain evidence="1 2">KSX58</strain>
    </source>
</reference>
<dbReference type="Proteomes" id="UP001627154">
    <property type="component" value="Unassembled WGS sequence"/>
</dbReference>
<evidence type="ECO:0000313" key="2">
    <source>
        <dbReference type="Proteomes" id="UP001627154"/>
    </source>
</evidence>
<accession>A0ABD2WT80</accession>
<evidence type="ECO:0000313" key="1">
    <source>
        <dbReference type="EMBL" id="KAL3396247.1"/>
    </source>
</evidence>
<name>A0ABD2WT80_9HYME</name>
<sequence>MDRRHTTDVVKRLCCLTPCWGTVEKDRVDDAGIQPKSTAPWTSDVWHKTMPGQELCEMVVHFSMSPL</sequence>
<comment type="caution">
    <text evidence="1">The sequence shown here is derived from an EMBL/GenBank/DDBJ whole genome shotgun (WGS) entry which is preliminary data.</text>
</comment>
<organism evidence="1 2">
    <name type="scientific">Trichogramma kaykai</name>
    <dbReference type="NCBI Taxonomy" id="54128"/>
    <lineage>
        <taxon>Eukaryota</taxon>
        <taxon>Metazoa</taxon>
        <taxon>Ecdysozoa</taxon>
        <taxon>Arthropoda</taxon>
        <taxon>Hexapoda</taxon>
        <taxon>Insecta</taxon>
        <taxon>Pterygota</taxon>
        <taxon>Neoptera</taxon>
        <taxon>Endopterygota</taxon>
        <taxon>Hymenoptera</taxon>
        <taxon>Apocrita</taxon>
        <taxon>Proctotrupomorpha</taxon>
        <taxon>Chalcidoidea</taxon>
        <taxon>Trichogrammatidae</taxon>
        <taxon>Trichogramma</taxon>
    </lineage>
</organism>
<proteinExistence type="predicted"/>
<keyword evidence="2" id="KW-1185">Reference proteome</keyword>
<gene>
    <name evidence="1" type="ORF">TKK_009833</name>
</gene>
<dbReference type="EMBL" id="JBJJXI010000073">
    <property type="protein sequence ID" value="KAL3396247.1"/>
    <property type="molecule type" value="Genomic_DNA"/>
</dbReference>